<dbReference type="Proteomes" id="UP000243374">
    <property type="component" value="Unassembled WGS sequence"/>
</dbReference>
<protein>
    <submittedName>
        <fullName evidence="1">Uncharacterized protein</fullName>
    </submittedName>
</protein>
<accession>A0A662ZE99</accession>
<reference evidence="1 2" key="1">
    <citation type="submission" date="2016-10" db="EMBL/GenBank/DDBJ databases">
        <authorList>
            <person name="Varghese N."/>
            <person name="Submissions S."/>
        </authorList>
    </citation>
    <scope>NUCLEOTIDE SEQUENCE [LARGE SCALE GENOMIC DNA]</scope>
    <source>
        <strain evidence="1 2">22B</strain>
    </source>
</reference>
<proteinExistence type="predicted"/>
<keyword evidence="2" id="KW-1185">Reference proteome</keyword>
<dbReference type="RefSeq" id="WP_164954239.1">
    <property type="nucleotide sequence ID" value="NZ_CP047056.1"/>
</dbReference>
<organism evidence="1 2">
    <name type="scientific">Succinivibrio dextrinosolvens</name>
    <dbReference type="NCBI Taxonomy" id="83771"/>
    <lineage>
        <taxon>Bacteria</taxon>
        <taxon>Pseudomonadati</taxon>
        <taxon>Pseudomonadota</taxon>
        <taxon>Gammaproteobacteria</taxon>
        <taxon>Aeromonadales</taxon>
        <taxon>Succinivibrionaceae</taxon>
        <taxon>Succinivibrio</taxon>
    </lineage>
</organism>
<dbReference type="AlphaFoldDB" id="A0A662ZE99"/>
<evidence type="ECO:0000313" key="2">
    <source>
        <dbReference type="Proteomes" id="UP000243374"/>
    </source>
</evidence>
<name>A0A662ZE99_9GAMM</name>
<gene>
    <name evidence="1" type="ORF">SAMN04487865_104217</name>
</gene>
<evidence type="ECO:0000313" key="1">
    <source>
        <dbReference type="EMBL" id="SFK24190.1"/>
    </source>
</evidence>
<dbReference type="EMBL" id="FOSF01000042">
    <property type="protein sequence ID" value="SFK24190.1"/>
    <property type="molecule type" value="Genomic_DNA"/>
</dbReference>
<sequence length="53" mass="5632">MTAKIILFILFALAALALYSGLKKIFSILSLKGGCGCSKTGASECHCHDNKDK</sequence>